<dbReference type="InterPro" id="IPR033989">
    <property type="entry name" value="CD209-like_CTLD"/>
</dbReference>
<organism evidence="5 6">
    <name type="scientific">Pelobates cultripes</name>
    <name type="common">Western spadefoot toad</name>
    <dbReference type="NCBI Taxonomy" id="61616"/>
    <lineage>
        <taxon>Eukaryota</taxon>
        <taxon>Metazoa</taxon>
        <taxon>Chordata</taxon>
        <taxon>Craniata</taxon>
        <taxon>Vertebrata</taxon>
        <taxon>Euteleostomi</taxon>
        <taxon>Amphibia</taxon>
        <taxon>Batrachia</taxon>
        <taxon>Anura</taxon>
        <taxon>Pelobatoidea</taxon>
        <taxon>Pelobatidae</taxon>
        <taxon>Pelobates</taxon>
    </lineage>
</organism>
<dbReference type="InterPro" id="IPR001304">
    <property type="entry name" value="C-type_lectin-like"/>
</dbReference>
<dbReference type="AlphaFoldDB" id="A0AAD1RKI6"/>
<proteinExistence type="predicted"/>
<dbReference type="InterPro" id="IPR050111">
    <property type="entry name" value="C-type_lectin/snaclec_domain"/>
</dbReference>
<evidence type="ECO:0000256" key="2">
    <source>
        <dbReference type="ARBA" id="ARBA00023157"/>
    </source>
</evidence>
<sequence>MDSDSIIPESFDNRKMYSGRIWPYYQKYPMLLTYGLMTISYILILTLFIMVLSSSKNYGSTADSKVQTEIVSFKSNISDLSSKVIQLEKTAYKETCESSWLNFKSHCYFITSTKTNWMKARTTCISKGGDLVVITSQEEQLFLMSKVSYKTNRYWIGLSDTEDEGVWTWVDGTGYERSYKNWRKGEPNDYEYNEDCAHMWLNGEWNDVHCTYEDCFAICEKKLS</sequence>
<dbReference type="PROSITE" id="PS50041">
    <property type="entry name" value="C_TYPE_LECTIN_2"/>
    <property type="match status" value="1"/>
</dbReference>
<gene>
    <name evidence="5" type="ORF">PECUL_23A040692</name>
</gene>
<keyword evidence="6" id="KW-1185">Reference proteome</keyword>
<keyword evidence="3" id="KW-0472">Membrane</keyword>
<keyword evidence="3" id="KW-1133">Transmembrane helix</keyword>
<feature type="transmembrane region" description="Helical" evidence="3">
    <location>
        <begin position="31"/>
        <end position="52"/>
    </location>
</feature>
<dbReference type="GO" id="GO:0030246">
    <property type="term" value="F:carbohydrate binding"/>
    <property type="evidence" value="ECO:0007669"/>
    <property type="project" value="UniProtKB-KW"/>
</dbReference>
<dbReference type="PANTHER" id="PTHR22803">
    <property type="entry name" value="MANNOSE, PHOSPHOLIPASE, LECTIN RECEPTOR RELATED"/>
    <property type="match status" value="1"/>
</dbReference>
<keyword evidence="1" id="KW-0430">Lectin</keyword>
<accession>A0AAD1RKI6</accession>
<dbReference type="InterPro" id="IPR016186">
    <property type="entry name" value="C-type_lectin-like/link_sf"/>
</dbReference>
<keyword evidence="3" id="KW-0812">Transmembrane</keyword>
<dbReference type="EMBL" id="OW240914">
    <property type="protein sequence ID" value="CAH2273635.1"/>
    <property type="molecule type" value="Genomic_DNA"/>
</dbReference>
<protein>
    <recommendedName>
        <fullName evidence="4">C-type lectin domain-containing protein</fullName>
    </recommendedName>
</protein>
<dbReference type="Proteomes" id="UP001295444">
    <property type="component" value="Chromosome 03"/>
</dbReference>
<dbReference type="InterPro" id="IPR018378">
    <property type="entry name" value="C-type_lectin_CS"/>
</dbReference>
<evidence type="ECO:0000256" key="1">
    <source>
        <dbReference type="ARBA" id="ARBA00022734"/>
    </source>
</evidence>
<name>A0AAD1RKI6_PELCU</name>
<evidence type="ECO:0000259" key="4">
    <source>
        <dbReference type="PROSITE" id="PS50041"/>
    </source>
</evidence>
<dbReference type="PROSITE" id="PS00615">
    <property type="entry name" value="C_TYPE_LECTIN_1"/>
    <property type="match status" value="1"/>
</dbReference>
<evidence type="ECO:0000313" key="5">
    <source>
        <dbReference type="EMBL" id="CAH2273635.1"/>
    </source>
</evidence>
<dbReference type="SUPFAM" id="SSF56436">
    <property type="entry name" value="C-type lectin-like"/>
    <property type="match status" value="1"/>
</dbReference>
<reference evidence="5" key="1">
    <citation type="submission" date="2022-03" db="EMBL/GenBank/DDBJ databases">
        <authorList>
            <person name="Alioto T."/>
            <person name="Alioto T."/>
            <person name="Gomez Garrido J."/>
        </authorList>
    </citation>
    <scope>NUCLEOTIDE SEQUENCE</scope>
</reference>
<evidence type="ECO:0000256" key="3">
    <source>
        <dbReference type="SAM" id="Phobius"/>
    </source>
</evidence>
<dbReference type="Pfam" id="PF00059">
    <property type="entry name" value="Lectin_C"/>
    <property type="match status" value="1"/>
</dbReference>
<dbReference type="SMART" id="SM00034">
    <property type="entry name" value="CLECT"/>
    <property type="match status" value="1"/>
</dbReference>
<evidence type="ECO:0000313" key="6">
    <source>
        <dbReference type="Proteomes" id="UP001295444"/>
    </source>
</evidence>
<keyword evidence="2" id="KW-1015">Disulfide bond</keyword>
<feature type="domain" description="C-type lectin" evidence="4">
    <location>
        <begin position="103"/>
        <end position="210"/>
    </location>
</feature>
<dbReference type="InterPro" id="IPR016187">
    <property type="entry name" value="CTDL_fold"/>
</dbReference>
<dbReference type="CDD" id="cd03590">
    <property type="entry name" value="CLECT_DC-SIGN_like"/>
    <property type="match status" value="1"/>
</dbReference>
<dbReference type="Gene3D" id="3.10.100.10">
    <property type="entry name" value="Mannose-Binding Protein A, subunit A"/>
    <property type="match status" value="1"/>
</dbReference>